<dbReference type="InterPro" id="IPR007438">
    <property type="entry name" value="DUF488"/>
</dbReference>
<evidence type="ECO:0000313" key="1">
    <source>
        <dbReference type="EMBL" id="UOE40254.1"/>
    </source>
</evidence>
<dbReference type="PANTHER" id="PTHR39337:SF1">
    <property type="entry name" value="BLR5642 PROTEIN"/>
    <property type="match status" value="1"/>
</dbReference>
<sequence length="171" mass="19951">MKTIFTIGHSNHPFETFLEMLKSFEIEVLADIRRYTGSRKYPYFNKDVLEKNLPENGIAYLHLEDLGGRRKVQPNSHNTAWKLDSFKGYADYMETESFRNAVKELEKIATTKKLCYMCSEAVWWSCHRSMVSDYLKNDGWNVQHIMGIAKSQEHPYTKPAKIENGKLVYTA</sequence>
<dbReference type="Pfam" id="PF04343">
    <property type="entry name" value="DUF488"/>
    <property type="match status" value="1"/>
</dbReference>
<dbReference type="InterPro" id="IPR014519">
    <property type="entry name" value="UCP024492"/>
</dbReference>
<proteinExistence type="predicted"/>
<name>A0ABY4BMZ2_9FLAO</name>
<keyword evidence="2" id="KW-1185">Reference proteome</keyword>
<protein>
    <submittedName>
        <fullName evidence="1">DUF488 domain-containing protein</fullName>
    </submittedName>
</protein>
<evidence type="ECO:0000313" key="2">
    <source>
        <dbReference type="Proteomes" id="UP000831460"/>
    </source>
</evidence>
<gene>
    <name evidence="1" type="ORF">MTP09_10055</name>
</gene>
<dbReference type="Proteomes" id="UP000831460">
    <property type="component" value="Chromosome"/>
</dbReference>
<dbReference type="PIRSF" id="PIRSF024492">
    <property type="entry name" value="UCP024492"/>
    <property type="match status" value="1"/>
</dbReference>
<dbReference type="EMBL" id="CP094532">
    <property type="protein sequence ID" value="UOE40254.1"/>
    <property type="molecule type" value="Genomic_DNA"/>
</dbReference>
<dbReference type="RefSeq" id="WP_243548278.1">
    <property type="nucleotide sequence ID" value="NZ_CP094532.1"/>
</dbReference>
<dbReference type="PANTHER" id="PTHR39337">
    <property type="entry name" value="BLR5642 PROTEIN"/>
    <property type="match status" value="1"/>
</dbReference>
<organism evidence="1 2">
    <name type="scientific">Chryseobacterium suipulveris</name>
    <dbReference type="NCBI Taxonomy" id="2929800"/>
    <lineage>
        <taxon>Bacteria</taxon>
        <taxon>Pseudomonadati</taxon>
        <taxon>Bacteroidota</taxon>
        <taxon>Flavobacteriia</taxon>
        <taxon>Flavobacteriales</taxon>
        <taxon>Weeksellaceae</taxon>
        <taxon>Chryseobacterium group</taxon>
        <taxon>Chryseobacterium</taxon>
    </lineage>
</organism>
<reference evidence="1 2" key="1">
    <citation type="submission" date="2022-03" db="EMBL/GenBank/DDBJ databases">
        <title>Chryseobacterium sp. isolated from particulate matters in swine house.</title>
        <authorList>
            <person name="Won M."/>
            <person name="Kim S.-J."/>
            <person name="Kwon S.-W."/>
        </authorList>
    </citation>
    <scope>NUCLEOTIDE SEQUENCE [LARGE SCALE GENOMIC DNA]</scope>
    <source>
        <strain evidence="1 2">SC2-2</strain>
    </source>
</reference>
<accession>A0ABY4BMZ2</accession>